<dbReference type="EMBL" id="BMAO01029709">
    <property type="protein sequence ID" value="GFR33647.1"/>
    <property type="molecule type" value="Genomic_DNA"/>
</dbReference>
<evidence type="ECO:0000313" key="2">
    <source>
        <dbReference type="Proteomes" id="UP000887116"/>
    </source>
</evidence>
<dbReference type="AlphaFoldDB" id="A0A8X6I1C1"/>
<evidence type="ECO:0000313" key="1">
    <source>
        <dbReference type="EMBL" id="GFR33647.1"/>
    </source>
</evidence>
<accession>A0A8X6I1C1</accession>
<sequence length="78" mass="9078">MPALNKNCSKYEIIRIPMRKFADLKSALIKRECAVKEVMTRGSGYCIETVFVLKKKLESKYKKRTIPSVYFPFQGKEV</sequence>
<proteinExistence type="predicted"/>
<name>A0A8X6I1C1_TRICU</name>
<reference evidence="1" key="1">
    <citation type="submission" date="2020-07" db="EMBL/GenBank/DDBJ databases">
        <title>Multicomponent nature underlies the extraordinary mechanical properties of spider dragline silk.</title>
        <authorList>
            <person name="Kono N."/>
            <person name="Nakamura H."/>
            <person name="Mori M."/>
            <person name="Yoshida Y."/>
            <person name="Ohtoshi R."/>
            <person name="Malay A.D."/>
            <person name="Moran D.A.P."/>
            <person name="Tomita M."/>
            <person name="Numata K."/>
            <person name="Arakawa K."/>
        </authorList>
    </citation>
    <scope>NUCLEOTIDE SEQUENCE</scope>
</reference>
<dbReference type="Proteomes" id="UP000887116">
    <property type="component" value="Unassembled WGS sequence"/>
</dbReference>
<keyword evidence="2" id="KW-1185">Reference proteome</keyword>
<comment type="caution">
    <text evidence="1">The sequence shown here is derived from an EMBL/GenBank/DDBJ whole genome shotgun (WGS) entry which is preliminary data.</text>
</comment>
<gene>
    <name evidence="1" type="ORF">TNCT_373801</name>
</gene>
<organism evidence="1 2">
    <name type="scientific">Trichonephila clavata</name>
    <name type="common">Joro spider</name>
    <name type="synonym">Nephila clavata</name>
    <dbReference type="NCBI Taxonomy" id="2740835"/>
    <lineage>
        <taxon>Eukaryota</taxon>
        <taxon>Metazoa</taxon>
        <taxon>Ecdysozoa</taxon>
        <taxon>Arthropoda</taxon>
        <taxon>Chelicerata</taxon>
        <taxon>Arachnida</taxon>
        <taxon>Araneae</taxon>
        <taxon>Araneomorphae</taxon>
        <taxon>Entelegynae</taxon>
        <taxon>Araneoidea</taxon>
        <taxon>Nephilidae</taxon>
        <taxon>Trichonephila</taxon>
    </lineage>
</organism>
<protein>
    <submittedName>
        <fullName evidence="1">Uncharacterized protein</fullName>
    </submittedName>
</protein>